<dbReference type="InterPro" id="IPR035992">
    <property type="entry name" value="Ricin_B-like_lectins"/>
</dbReference>
<dbReference type="AlphaFoldDB" id="A0A8K1FH20"/>
<dbReference type="PROSITE" id="PS50011">
    <property type="entry name" value="PROTEIN_KINASE_DOM"/>
    <property type="match status" value="1"/>
</dbReference>
<feature type="compositionally biased region" description="Low complexity" evidence="9">
    <location>
        <begin position="396"/>
        <end position="406"/>
    </location>
</feature>
<dbReference type="Gene3D" id="2.80.10.50">
    <property type="match status" value="1"/>
</dbReference>
<accession>A0A8K1FH20</accession>
<comment type="catalytic activity">
    <reaction evidence="7">
        <text>L-threonyl-[protein] + ATP = O-phospho-L-threonyl-[protein] + ADP + H(+)</text>
        <dbReference type="Rhea" id="RHEA:46608"/>
        <dbReference type="Rhea" id="RHEA-COMP:11060"/>
        <dbReference type="Rhea" id="RHEA-COMP:11605"/>
        <dbReference type="ChEBI" id="CHEBI:15378"/>
        <dbReference type="ChEBI" id="CHEBI:30013"/>
        <dbReference type="ChEBI" id="CHEBI:30616"/>
        <dbReference type="ChEBI" id="CHEBI:61977"/>
        <dbReference type="ChEBI" id="CHEBI:456216"/>
        <dbReference type="EC" id="2.7.11.1"/>
    </reaction>
</comment>
<dbReference type="SUPFAM" id="SSF50370">
    <property type="entry name" value="Ricin B-like lectins"/>
    <property type="match status" value="1"/>
</dbReference>
<evidence type="ECO:0000256" key="6">
    <source>
        <dbReference type="ARBA" id="ARBA00022840"/>
    </source>
</evidence>
<keyword evidence="10" id="KW-0812">Transmembrane</keyword>
<dbReference type="PANTHER" id="PTHR24343">
    <property type="entry name" value="SERINE/THREONINE KINASE"/>
    <property type="match status" value="1"/>
</dbReference>
<evidence type="ECO:0000256" key="1">
    <source>
        <dbReference type="ARBA" id="ARBA00012513"/>
    </source>
</evidence>
<evidence type="ECO:0000256" key="5">
    <source>
        <dbReference type="ARBA" id="ARBA00022777"/>
    </source>
</evidence>
<keyword evidence="10" id="KW-0472">Membrane</keyword>
<dbReference type="Gene3D" id="1.10.510.10">
    <property type="entry name" value="Transferase(Phosphotransferase) domain 1"/>
    <property type="match status" value="1"/>
</dbReference>
<dbReference type="Proteomes" id="UP000794436">
    <property type="component" value="Unassembled WGS sequence"/>
</dbReference>
<dbReference type="Pfam" id="PF00069">
    <property type="entry name" value="Pkinase"/>
    <property type="match status" value="1"/>
</dbReference>
<comment type="catalytic activity">
    <reaction evidence="8">
        <text>L-seryl-[protein] + ATP = O-phospho-L-seryl-[protein] + ADP + H(+)</text>
        <dbReference type="Rhea" id="RHEA:17989"/>
        <dbReference type="Rhea" id="RHEA-COMP:9863"/>
        <dbReference type="Rhea" id="RHEA-COMP:11604"/>
        <dbReference type="ChEBI" id="CHEBI:15378"/>
        <dbReference type="ChEBI" id="CHEBI:29999"/>
        <dbReference type="ChEBI" id="CHEBI:30616"/>
        <dbReference type="ChEBI" id="CHEBI:83421"/>
        <dbReference type="ChEBI" id="CHEBI:456216"/>
        <dbReference type="EC" id="2.7.11.1"/>
    </reaction>
</comment>
<keyword evidence="2" id="KW-0723">Serine/threonine-protein kinase</keyword>
<dbReference type="GO" id="GO:0005524">
    <property type="term" value="F:ATP binding"/>
    <property type="evidence" value="ECO:0007669"/>
    <property type="project" value="UniProtKB-KW"/>
</dbReference>
<feature type="domain" description="Protein kinase" evidence="11">
    <location>
        <begin position="540"/>
        <end position="862"/>
    </location>
</feature>
<dbReference type="CDD" id="cd23432">
    <property type="entry name" value="beta-trefoil_Ricin_EndoBetaGal-like"/>
    <property type="match status" value="1"/>
</dbReference>
<dbReference type="GO" id="GO:0004674">
    <property type="term" value="F:protein serine/threonine kinase activity"/>
    <property type="evidence" value="ECO:0007669"/>
    <property type="project" value="UniProtKB-KW"/>
</dbReference>
<evidence type="ECO:0000259" key="11">
    <source>
        <dbReference type="PROSITE" id="PS50011"/>
    </source>
</evidence>
<evidence type="ECO:0000256" key="8">
    <source>
        <dbReference type="ARBA" id="ARBA00048679"/>
    </source>
</evidence>
<evidence type="ECO:0000256" key="4">
    <source>
        <dbReference type="ARBA" id="ARBA00022741"/>
    </source>
</evidence>
<evidence type="ECO:0000256" key="3">
    <source>
        <dbReference type="ARBA" id="ARBA00022679"/>
    </source>
</evidence>
<evidence type="ECO:0000313" key="13">
    <source>
        <dbReference type="Proteomes" id="UP000794436"/>
    </source>
</evidence>
<evidence type="ECO:0000313" key="12">
    <source>
        <dbReference type="EMBL" id="TMW59297.1"/>
    </source>
</evidence>
<protein>
    <recommendedName>
        <fullName evidence="1">non-specific serine/threonine protein kinase</fullName>
        <ecNumber evidence="1">2.7.11.1</ecNumber>
    </recommendedName>
</protein>
<evidence type="ECO:0000256" key="10">
    <source>
        <dbReference type="SAM" id="Phobius"/>
    </source>
</evidence>
<dbReference type="EC" id="2.7.11.1" evidence="1"/>
<keyword evidence="6" id="KW-0067">ATP-binding</keyword>
<keyword evidence="5" id="KW-0418">Kinase</keyword>
<organism evidence="12 13">
    <name type="scientific">Pythium oligandrum</name>
    <name type="common">Mycoparasitic fungus</name>
    <dbReference type="NCBI Taxonomy" id="41045"/>
    <lineage>
        <taxon>Eukaryota</taxon>
        <taxon>Sar</taxon>
        <taxon>Stramenopiles</taxon>
        <taxon>Oomycota</taxon>
        <taxon>Peronosporomycetes</taxon>
        <taxon>Pythiales</taxon>
        <taxon>Pythiaceae</taxon>
        <taxon>Pythium</taxon>
    </lineage>
</organism>
<keyword evidence="4" id="KW-0547">Nucleotide-binding</keyword>
<evidence type="ECO:0000256" key="7">
    <source>
        <dbReference type="ARBA" id="ARBA00047899"/>
    </source>
</evidence>
<dbReference type="SUPFAM" id="SSF56112">
    <property type="entry name" value="Protein kinase-like (PK-like)"/>
    <property type="match status" value="1"/>
</dbReference>
<evidence type="ECO:0000256" key="9">
    <source>
        <dbReference type="SAM" id="MobiDB-lite"/>
    </source>
</evidence>
<name>A0A8K1FH20_PYTOL</name>
<dbReference type="InterPro" id="IPR000719">
    <property type="entry name" value="Prot_kinase_dom"/>
</dbReference>
<keyword evidence="13" id="KW-1185">Reference proteome</keyword>
<keyword evidence="10" id="KW-1133">Transmembrane helix</keyword>
<keyword evidence="3" id="KW-0808">Transferase</keyword>
<gene>
    <name evidence="12" type="ORF">Poli38472_004366</name>
</gene>
<reference evidence="12" key="1">
    <citation type="submission" date="2019-03" db="EMBL/GenBank/DDBJ databases">
        <title>Long read genome sequence of the mycoparasitic Pythium oligandrum ATCC 38472 isolated from sugarbeet rhizosphere.</title>
        <authorList>
            <person name="Gaulin E."/>
        </authorList>
    </citation>
    <scope>NUCLEOTIDE SEQUENCE</scope>
    <source>
        <strain evidence="12">ATCC 38472_TT</strain>
    </source>
</reference>
<sequence length="865" mass="98403">MRMTTKTQGVNGRAVDMYALGILLYWLLLAFPPDNMINPLQWDPIQADKMWFQHLTDHFQNHPHSGECSWDLPSDKVYHEMYQTRKARMRTGRKLPEGVDELQAQLVMAESERDAWKEKYEAVVAMQGDQQAEWQTLGDKAISYPSAYGPEPCNGRCRRLSESKSKKELCQLVNTAVEAMDKDLDDPTYHWYRISVGEGIFAYKNVITGYALDHFHDQSIEALDDDMKHHHHQWQEIEVGDGYFALKNRGAEQQHCWPRHQLLNHAYHQRSSKHDQGSVEAEAIETESAASQWVCVPLGNGLVAFKNLFNHEWLCQLDETFVTTSTCHESPRSQWEYVIIRQGCIALRNRESGKALEYYRGRSIRVFNDDISVSSRHWITSFVGLHSMALPETMPGVSSPPMVSSSNEPAMPPCEPNPSLEPCATETPGIEDTVLTKTDCRIALALLSHGEEEQQGDDDPVSSRSEAAQRIVKATEVATNFHVANKRRNMHRLCGDMKQPLHYLSMPRRVVMGKMARKPYAGVVFLDPETLRASSKPTFESPGQIELFGAYFALSKVEEAGIKAHRVTVQVIDITKSTQAFDRMWQVMAELRFPGFRKKRGEFGVASSMASDVNHAREYFSQWVKMKDEFNGYLITDYAPLGTYAEYIQKLARSTVEQHAQEDPNHKRFATVLRWQQKALRLFAKVVEAVNFMHSRGVCHLNLTPSTIKIGDHHNPLIVGMYDAEIMDGYWRVGRNRCIPYTKYYSPLEVIAHNISPDKAQGVDGPGIDRYALGVMLYWSLFSCPPDGWVEWDPVTRDPKWLHNLVQHMNKAHSGDDETCIICQDGMLLDGRVIALLQGLLTPEATKRVSADEALVMIRDAIDSL</sequence>
<dbReference type="InterPro" id="IPR011009">
    <property type="entry name" value="Kinase-like_dom_sf"/>
</dbReference>
<dbReference type="OrthoDB" id="4062651at2759"/>
<dbReference type="CDD" id="cd00161">
    <property type="entry name" value="beta-trefoil_Ricin-like"/>
    <property type="match status" value="1"/>
</dbReference>
<evidence type="ECO:0000256" key="2">
    <source>
        <dbReference type="ARBA" id="ARBA00022527"/>
    </source>
</evidence>
<feature type="region of interest" description="Disordered" evidence="9">
    <location>
        <begin position="396"/>
        <end position="415"/>
    </location>
</feature>
<feature type="transmembrane region" description="Helical" evidence="10">
    <location>
        <begin position="12"/>
        <end position="31"/>
    </location>
</feature>
<proteinExistence type="predicted"/>
<dbReference type="EMBL" id="SPLM01000109">
    <property type="protein sequence ID" value="TMW59297.1"/>
    <property type="molecule type" value="Genomic_DNA"/>
</dbReference>
<dbReference type="PANTHER" id="PTHR24343:SF547">
    <property type="entry name" value="PROTEIN KINASE DOMAIN-CONTAINING PROTEIN"/>
    <property type="match status" value="1"/>
</dbReference>
<feature type="region of interest" description="Disordered" evidence="9">
    <location>
        <begin position="448"/>
        <end position="467"/>
    </location>
</feature>
<comment type="caution">
    <text evidence="12">The sequence shown here is derived from an EMBL/GenBank/DDBJ whole genome shotgun (WGS) entry which is preliminary data.</text>
</comment>